<evidence type="ECO:0000313" key="1">
    <source>
        <dbReference type="EMBL" id="QQO10218.1"/>
    </source>
</evidence>
<evidence type="ECO:0000313" key="2">
    <source>
        <dbReference type="Proteomes" id="UP000595917"/>
    </source>
</evidence>
<dbReference type="EMBL" id="CP067089">
    <property type="protein sequence ID" value="QQO10218.1"/>
    <property type="molecule type" value="Genomic_DNA"/>
</dbReference>
<proteinExistence type="predicted"/>
<dbReference type="KEGG" id="bhc:JFL75_04660"/>
<keyword evidence="2" id="KW-1185">Reference proteome</keyword>
<dbReference type="AlphaFoldDB" id="A0A7T8BCG0"/>
<gene>
    <name evidence="1" type="ORF">JFL75_04660</name>
</gene>
<evidence type="ECO:0008006" key="3">
    <source>
        <dbReference type="Google" id="ProtNLM"/>
    </source>
</evidence>
<dbReference type="RefSeq" id="WP_215627522.1">
    <property type="nucleotide sequence ID" value="NZ_CP067089.2"/>
</dbReference>
<name>A0A7T8BCG0_9SPIR</name>
<reference evidence="1" key="1">
    <citation type="submission" date="2021-01" db="EMBL/GenBank/DDBJ databases">
        <title>Description of Breznakiella homolactica.</title>
        <authorList>
            <person name="Song Y."/>
            <person name="Brune A."/>
        </authorList>
    </citation>
    <scope>NUCLEOTIDE SEQUENCE</scope>
    <source>
        <strain evidence="1">RmG30</strain>
    </source>
</reference>
<protein>
    <recommendedName>
        <fullName evidence="3">Phage tail protein</fullName>
    </recommendedName>
</protein>
<dbReference type="Proteomes" id="UP000595917">
    <property type="component" value="Chromosome"/>
</dbReference>
<accession>A0A7T8BCG0</accession>
<organism evidence="1 2">
    <name type="scientific">Breznakiella homolactica</name>
    <dbReference type="NCBI Taxonomy" id="2798577"/>
    <lineage>
        <taxon>Bacteria</taxon>
        <taxon>Pseudomonadati</taxon>
        <taxon>Spirochaetota</taxon>
        <taxon>Spirochaetia</taxon>
        <taxon>Spirochaetales</taxon>
        <taxon>Breznakiellaceae</taxon>
        <taxon>Breznakiella</taxon>
    </lineage>
</organism>
<sequence>MAEMVKKHRIGLFINTGTGEAPAWKRVKKTTELTLSMNPQTQEYDYIADEAPTTELQRYAPQINQALTMYKGEDDFEFVYEKFFNLHTGNDAKVDVMIVFMFDEVTGETDKYRAWKSEGIMSISDMDAVNSVINFDLILNGSIQKGTAAVTAGVPVFTAA</sequence>